<comment type="function">
    <text evidence="11">The beta subunit is responsible for the synthesis of L-tryptophan from indole and L-serine.</text>
</comment>
<dbReference type="FunFam" id="3.40.50.1100:FF:000004">
    <property type="entry name" value="Tryptophan synthase beta chain"/>
    <property type="match status" value="1"/>
</dbReference>
<proteinExistence type="inferred from homology"/>
<dbReference type="GO" id="GO:0005737">
    <property type="term" value="C:cytoplasm"/>
    <property type="evidence" value="ECO:0007669"/>
    <property type="project" value="TreeGrafter"/>
</dbReference>
<dbReference type="SUPFAM" id="SSF53686">
    <property type="entry name" value="Tryptophan synthase beta subunit-like PLP-dependent enzymes"/>
    <property type="match status" value="1"/>
</dbReference>
<evidence type="ECO:0000256" key="2">
    <source>
        <dbReference type="ARBA" id="ARBA00004733"/>
    </source>
</evidence>
<dbReference type="HAMAP" id="MF_00133">
    <property type="entry name" value="Trp_synth_beta"/>
    <property type="match status" value="1"/>
</dbReference>
<evidence type="ECO:0000256" key="7">
    <source>
        <dbReference type="ARBA" id="ARBA00022898"/>
    </source>
</evidence>
<reference evidence="13 14" key="2">
    <citation type="submission" date="2008-10" db="EMBL/GenBank/DDBJ databases">
        <authorList>
            <person name="Fulton L."/>
            <person name="Clifton S."/>
            <person name="Fulton B."/>
            <person name="Xu J."/>
            <person name="Minx P."/>
            <person name="Pepin K.H."/>
            <person name="Johnson M."/>
            <person name="Bhonagiri V."/>
            <person name="Nash W.E."/>
            <person name="Mardis E.R."/>
            <person name="Wilson R.K."/>
        </authorList>
    </citation>
    <scope>NUCLEOTIDE SEQUENCE [LARGE SCALE GENOMIC DNA]</scope>
    <source>
        <strain evidence="13 14">ATCC 29098</strain>
    </source>
</reference>
<dbReference type="EMBL" id="ABXU01000025">
    <property type="protein sequence ID" value="EEB34320.1"/>
    <property type="molecule type" value="Genomic_DNA"/>
</dbReference>
<evidence type="ECO:0000256" key="9">
    <source>
        <dbReference type="ARBA" id="ARBA00023239"/>
    </source>
</evidence>
<keyword evidence="6 11" id="KW-0822">Tryptophan biosynthesis</keyword>
<comment type="similarity">
    <text evidence="3 11">Belongs to the TrpB family.</text>
</comment>
<dbReference type="Gene3D" id="3.40.50.1100">
    <property type="match status" value="2"/>
</dbReference>
<dbReference type="STRING" id="901.DESPIGER_0493"/>
<dbReference type="InterPro" id="IPR006653">
    <property type="entry name" value="Trp_synth_b_CS"/>
</dbReference>
<evidence type="ECO:0000259" key="12">
    <source>
        <dbReference type="Pfam" id="PF00291"/>
    </source>
</evidence>
<evidence type="ECO:0000256" key="11">
    <source>
        <dbReference type="HAMAP-Rule" id="MF_00133"/>
    </source>
</evidence>
<dbReference type="Pfam" id="PF00291">
    <property type="entry name" value="PALP"/>
    <property type="match status" value="1"/>
</dbReference>
<evidence type="ECO:0000256" key="5">
    <source>
        <dbReference type="ARBA" id="ARBA00022605"/>
    </source>
</evidence>
<comment type="caution">
    <text evidence="13">The sequence shown here is derived from an EMBL/GenBank/DDBJ whole genome shotgun (WGS) entry which is preliminary data.</text>
</comment>
<dbReference type="Proteomes" id="UP000003676">
    <property type="component" value="Unassembled WGS sequence"/>
</dbReference>
<dbReference type="InterPro" id="IPR023026">
    <property type="entry name" value="Trp_synth_beta/beta-like"/>
</dbReference>
<evidence type="ECO:0000256" key="6">
    <source>
        <dbReference type="ARBA" id="ARBA00022822"/>
    </source>
</evidence>
<dbReference type="PANTHER" id="PTHR48077:SF3">
    <property type="entry name" value="TRYPTOPHAN SYNTHASE"/>
    <property type="match status" value="1"/>
</dbReference>
<comment type="cofactor">
    <cofactor evidence="1 11">
        <name>pyridoxal 5'-phosphate</name>
        <dbReference type="ChEBI" id="CHEBI:597326"/>
    </cofactor>
</comment>
<evidence type="ECO:0000313" key="14">
    <source>
        <dbReference type="Proteomes" id="UP000003676"/>
    </source>
</evidence>
<feature type="modified residue" description="N6-(pyridoxal phosphate)lysine" evidence="11">
    <location>
        <position position="112"/>
    </location>
</feature>
<comment type="pathway">
    <text evidence="2 11">Amino-acid biosynthesis; L-tryptophan biosynthesis; L-tryptophan from chorismate: step 5/5.</text>
</comment>
<comment type="catalytic activity">
    <reaction evidence="10 11">
        <text>(1S,2R)-1-C-(indol-3-yl)glycerol 3-phosphate + L-serine = D-glyceraldehyde 3-phosphate + L-tryptophan + H2O</text>
        <dbReference type="Rhea" id="RHEA:10532"/>
        <dbReference type="ChEBI" id="CHEBI:15377"/>
        <dbReference type="ChEBI" id="CHEBI:33384"/>
        <dbReference type="ChEBI" id="CHEBI:57912"/>
        <dbReference type="ChEBI" id="CHEBI:58866"/>
        <dbReference type="ChEBI" id="CHEBI:59776"/>
        <dbReference type="EC" id="4.2.1.20"/>
    </reaction>
</comment>
<keyword evidence="5 11" id="KW-0028">Amino-acid biosynthesis</keyword>
<dbReference type="EC" id="4.2.1.20" evidence="11"/>
<evidence type="ECO:0000313" key="13">
    <source>
        <dbReference type="EMBL" id="EEB34320.1"/>
    </source>
</evidence>
<evidence type="ECO:0000256" key="4">
    <source>
        <dbReference type="ARBA" id="ARBA00011270"/>
    </source>
</evidence>
<comment type="subunit">
    <text evidence="4 11">Tetramer of two alpha and two beta chains.</text>
</comment>
<keyword evidence="7 11" id="KW-0663">Pyridoxal phosphate</keyword>
<dbReference type="InterPro" id="IPR001926">
    <property type="entry name" value="TrpB-like_PALP"/>
</dbReference>
<dbReference type="UniPathway" id="UPA00035">
    <property type="reaction ID" value="UER00044"/>
</dbReference>
<protein>
    <recommendedName>
        <fullName evidence="11">Tryptophan synthase beta chain</fullName>
        <ecNumber evidence="11">4.2.1.20</ecNumber>
    </recommendedName>
</protein>
<evidence type="ECO:0000256" key="1">
    <source>
        <dbReference type="ARBA" id="ARBA00001933"/>
    </source>
</evidence>
<dbReference type="CDD" id="cd06446">
    <property type="entry name" value="Trp-synth_B"/>
    <property type="match status" value="1"/>
</dbReference>
<evidence type="ECO:0000256" key="8">
    <source>
        <dbReference type="ARBA" id="ARBA00023141"/>
    </source>
</evidence>
<dbReference type="NCBIfam" id="TIGR00263">
    <property type="entry name" value="trpB"/>
    <property type="match status" value="1"/>
</dbReference>
<dbReference type="HOGENOM" id="CLU_016734_3_1_7"/>
<sequence>MACMEKGWRAGRIKVIKNDTVQIQWRTTMKKGYFGEFGGCFVPELLMPPLLEVEAAMRDIMPTQQFQDELQDLLHNYAGRPTPLTFCPRLSEELGFELWLKREDLLHSGAHKINNTLGQALLAKYMGKTALVAETGAGQHGVATAVAAARLGMSCTIYMGAEDVERQAPNVMRMRLLGATVHPVESGSRTLKDAINEALRAWIVSQQTTHYCFGTAAGPHPFPTLVRMFQQVIGQEVREQMLARAQRLPDAVVACVGGGSNAIGLFHTFLDDERVRIIGVEAAGTGEPGCFNSAPLNLGSPGVLHGNRTMLLQNSDGQIEPSHSVSAGLDYPGVGPEHAFLHKTGRVRYVMVRDARALAAFEKLCHAEGILPALESSHALAWVLDHPEEFEPGSKVVVNLSGRGDKDLAIVRKALNLPENGDIC</sequence>
<evidence type="ECO:0000256" key="3">
    <source>
        <dbReference type="ARBA" id="ARBA00009982"/>
    </source>
</evidence>
<organism evidence="13 14">
    <name type="scientific">Desulfovibrio piger ATCC 29098</name>
    <dbReference type="NCBI Taxonomy" id="411464"/>
    <lineage>
        <taxon>Bacteria</taxon>
        <taxon>Pseudomonadati</taxon>
        <taxon>Thermodesulfobacteriota</taxon>
        <taxon>Desulfovibrionia</taxon>
        <taxon>Desulfovibrionales</taxon>
        <taxon>Desulfovibrionaceae</taxon>
        <taxon>Desulfovibrio</taxon>
    </lineage>
</organism>
<dbReference type="InterPro" id="IPR036052">
    <property type="entry name" value="TrpB-like_PALP_sf"/>
</dbReference>
<reference evidence="13 14" key="1">
    <citation type="submission" date="2008-10" db="EMBL/GenBank/DDBJ databases">
        <title>Draft genome sequence of Desulvovibrio piger (ATCC 29098).</title>
        <authorList>
            <person name="Sudarsanam P."/>
            <person name="Ley R."/>
            <person name="Guruge J."/>
            <person name="Turnbaugh P.J."/>
            <person name="Mahowald M."/>
            <person name="Liep D."/>
            <person name="Gordon J."/>
        </authorList>
    </citation>
    <scope>NUCLEOTIDE SEQUENCE [LARGE SCALE GENOMIC DNA]</scope>
    <source>
        <strain evidence="13 14">ATCC 29098</strain>
    </source>
</reference>
<dbReference type="PANTHER" id="PTHR48077">
    <property type="entry name" value="TRYPTOPHAN SYNTHASE-RELATED"/>
    <property type="match status" value="1"/>
</dbReference>
<feature type="domain" description="Tryptophan synthase beta chain-like PALP" evidence="12">
    <location>
        <begin position="78"/>
        <end position="402"/>
    </location>
</feature>
<dbReference type="eggNOG" id="COG0133">
    <property type="taxonomic scope" value="Bacteria"/>
</dbReference>
<dbReference type="FunFam" id="3.40.50.1100:FF:000001">
    <property type="entry name" value="Tryptophan synthase beta chain"/>
    <property type="match status" value="1"/>
</dbReference>
<accession>B6WRW7</accession>
<keyword evidence="8 11" id="KW-0057">Aromatic amino acid biosynthesis</keyword>
<gene>
    <name evidence="11 13" type="primary">trpB</name>
    <name evidence="13" type="ORF">DESPIG_00810</name>
</gene>
<dbReference type="PIRSF" id="PIRSF001413">
    <property type="entry name" value="Trp_syn_beta"/>
    <property type="match status" value="1"/>
</dbReference>
<keyword evidence="9 11" id="KW-0456">Lyase</keyword>
<dbReference type="InterPro" id="IPR006654">
    <property type="entry name" value="Trp_synth_beta"/>
</dbReference>
<evidence type="ECO:0000256" key="10">
    <source>
        <dbReference type="ARBA" id="ARBA00049047"/>
    </source>
</evidence>
<dbReference type="PROSITE" id="PS00168">
    <property type="entry name" value="TRP_SYNTHASE_BETA"/>
    <property type="match status" value="1"/>
</dbReference>
<name>B6WRW7_9BACT</name>
<dbReference type="GO" id="GO:0004834">
    <property type="term" value="F:tryptophan synthase activity"/>
    <property type="evidence" value="ECO:0007669"/>
    <property type="project" value="UniProtKB-UniRule"/>
</dbReference>
<dbReference type="AlphaFoldDB" id="B6WRW7"/>